<evidence type="ECO:0000313" key="2">
    <source>
        <dbReference type="EMBL" id="OIQ82860.1"/>
    </source>
</evidence>
<feature type="compositionally biased region" description="Low complexity" evidence="1">
    <location>
        <begin position="325"/>
        <end position="339"/>
    </location>
</feature>
<feature type="region of interest" description="Disordered" evidence="1">
    <location>
        <begin position="137"/>
        <end position="160"/>
    </location>
</feature>
<reference evidence="2" key="1">
    <citation type="submission" date="2016-10" db="EMBL/GenBank/DDBJ databases">
        <title>Sequence of Gallionella enrichment culture.</title>
        <authorList>
            <person name="Poehlein A."/>
            <person name="Muehling M."/>
            <person name="Daniel R."/>
        </authorList>
    </citation>
    <scope>NUCLEOTIDE SEQUENCE</scope>
</reference>
<protein>
    <submittedName>
        <fullName evidence="2">Uncharacterized protein</fullName>
    </submittedName>
</protein>
<dbReference type="EMBL" id="MLJW01000760">
    <property type="protein sequence ID" value="OIQ82860.1"/>
    <property type="molecule type" value="Genomic_DNA"/>
</dbReference>
<gene>
    <name evidence="2" type="ORF">GALL_353600</name>
</gene>
<evidence type="ECO:0000256" key="1">
    <source>
        <dbReference type="SAM" id="MobiDB-lite"/>
    </source>
</evidence>
<sequence>MPRGQLEQRARGVDALGNVAELGDDVGQRLAGGQLQPDAPVARQLAGAGQHQIAQSAQAGEGLALRAQRQAEPGHFGEPAGDQRGARVVTLLEAVADAASDRQHVLHRAADGHADLIVAGVDAHAVAVQRVHAGAQQRGVAAGRGQRRRQSARDLVGETRARQQRHWRTLRPAGENLFQHLMRQRRAAALEALGQHQHAGCASAARAQLLRQLAQGGQRHRQHQQSVGRRMVQRDVELGAAAQLLGQRHAGQVAAVLATALDLQRLRGVARPQHCVGMPGGMHGQRRTPGAGAEHRDLHHRGTSRSKRVNSAPRRRGRSGRHAPARPAARAGSRTSPGN</sequence>
<accession>A0A1J5QSL3</accession>
<name>A0A1J5QSL3_9ZZZZ</name>
<proteinExistence type="predicted"/>
<feature type="region of interest" description="Disordered" evidence="1">
    <location>
        <begin position="275"/>
        <end position="339"/>
    </location>
</feature>
<organism evidence="2">
    <name type="scientific">mine drainage metagenome</name>
    <dbReference type="NCBI Taxonomy" id="410659"/>
    <lineage>
        <taxon>unclassified sequences</taxon>
        <taxon>metagenomes</taxon>
        <taxon>ecological metagenomes</taxon>
    </lineage>
</organism>
<feature type="compositionally biased region" description="Basic residues" evidence="1">
    <location>
        <begin position="298"/>
        <end position="324"/>
    </location>
</feature>
<feature type="compositionally biased region" description="Basic and acidic residues" evidence="1">
    <location>
        <begin position="151"/>
        <end position="160"/>
    </location>
</feature>
<dbReference type="AlphaFoldDB" id="A0A1J5QSL3"/>
<comment type="caution">
    <text evidence="2">The sequence shown here is derived from an EMBL/GenBank/DDBJ whole genome shotgun (WGS) entry which is preliminary data.</text>
</comment>